<dbReference type="KEGG" id="vda:VDAG_06195"/>
<dbReference type="EMBL" id="DS572707">
    <property type="protein sequence ID" value="EGY15341.1"/>
    <property type="molecule type" value="Genomic_DNA"/>
</dbReference>
<dbReference type="Proteomes" id="UP000001611">
    <property type="component" value="Unassembled WGS sequence"/>
</dbReference>
<evidence type="ECO:0000256" key="1">
    <source>
        <dbReference type="SAM" id="MobiDB-lite"/>
    </source>
</evidence>
<evidence type="ECO:0000313" key="2">
    <source>
        <dbReference type="EMBL" id="EGY15341.1"/>
    </source>
</evidence>
<feature type="region of interest" description="Disordered" evidence="1">
    <location>
        <begin position="1"/>
        <end position="135"/>
    </location>
</feature>
<dbReference type="RefSeq" id="XP_009657504.1">
    <property type="nucleotide sequence ID" value="XM_009659209.1"/>
</dbReference>
<dbReference type="AlphaFoldDB" id="G2X8Q4"/>
<dbReference type="InParanoid" id="G2X8Q4"/>
<evidence type="ECO:0000313" key="3">
    <source>
        <dbReference type="Proteomes" id="UP000001611"/>
    </source>
</evidence>
<gene>
    <name evidence="2" type="ORF">VDAG_06195</name>
</gene>
<sequence length="135" mass="14955">MKKNHGYEEEVEIDVLQTPPHLHHHHNNSVPQPYGGYGQPAPEYSNRPGTANGRQPQANPDEYYSVWEPAGTGRYSAQSFGESPVHSRPETPSLNSAYGTPYDLRPPPKNVYSSDSGPTTPMFGCPAPQWPCSRH</sequence>
<proteinExistence type="predicted"/>
<protein>
    <submittedName>
        <fullName evidence="2">Uncharacterized protein</fullName>
    </submittedName>
</protein>
<name>G2X8Q4_VERDV</name>
<reference evidence="3" key="2">
    <citation type="journal article" date="2011" name="PLoS Pathog.">
        <title>Comparative genomics yields insights into niche adaptation of plant vascular wilt pathogens.</title>
        <authorList>
            <person name="Klosterman S.J."/>
            <person name="Subbarao K.V."/>
            <person name="Kang S."/>
            <person name="Veronese P."/>
            <person name="Gold S.E."/>
            <person name="Thomma B.P.H.J."/>
            <person name="Chen Z."/>
            <person name="Henrissat B."/>
            <person name="Lee Y.-H."/>
            <person name="Park J."/>
            <person name="Garcia-Pedrajas M.D."/>
            <person name="Barbara D.J."/>
            <person name="Anchieta A."/>
            <person name="de Jonge R."/>
            <person name="Santhanam P."/>
            <person name="Maruthachalam K."/>
            <person name="Atallah Z."/>
            <person name="Amyotte S.G."/>
            <person name="Paz Z."/>
            <person name="Inderbitzin P."/>
            <person name="Hayes R.J."/>
            <person name="Heiman D.I."/>
            <person name="Young S."/>
            <person name="Zeng Q."/>
            <person name="Engels R."/>
            <person name="Galagan J."/>
            <person name="Cuomo C.A."/>
            <person name="Dobinson K.F."/>
            <person name="Ma L.-J."/>
        </authorList>
    </citation>
    <scope>NUCLEOTIDE SEQUENCE [LARGE SCALE GENOMIC DNA]</scope>
    <source>
        <strain evidence="3">VdLs.17 / ATCC MYA-4575 / FGSC 10137</strain>
    </source>
</reference>
<dbReference type="HOGENOM" id="CLU_1887344_0_0_1"/>
<organism evidence="2 3">
    <name type="scientific">Verticillium dahliae (strain VdLs.17 / ATCC MYA-4575 / FGSC 10137)</name>
    <name type="common">Verticillium wilt</name>
    <dbReference type="NCBI Taxonomy" id="498257"/>
    <lineage>
        <taxon>Eukaryota</taxon>
        <taxon>Fungi</taxon>
        <taxon>Dikarya</taxon>
        <taxon>Ascomycota</taxon>
        <taxon>Pezizomycotina</taxon>
        <taxon>Sordariomycetes</taxon>
        <taxon>Hypocreomycetidae</taxon>
        <taxon>Glomerellales</taxon>
        <taxon>Plectosphaerellaceae</taxon>
        <taxon>Verticillium</taxon>
    </lineage>
</organism>
<reference evidence="2 3" key="1">
    <citation type="submission" date="2008-03" db="EMBL/GenBank/DDBJ databases">
        <title>The Genome Sequence of Verticillium dahliae VdLs.17.</title>
        <authorList>
            <consortium name="The Broad Institute Genome Sequencing Platform"/>
            <person name="Ma L.-J.J."/>
            <person name="Klosterman S.J."/>
            <person name="Subbarao K."/>
            <person name="Dobinson K."/>
            <person name="Veronese P."/>
            <person name="Kang S."/>
            <person name="Gold S.E."/>
            <person name="Young S."/>
            <person name="Jaffe D."/>
            <person name="Gnerre S."/>
            <person name="Berlin A."/>
            <person name="Heiman D."/>
            <person name="Hepburn T."/>
            <person name="Sykes S."/>
            <person name="Alvarado L."/>
            <person name="Kodira C.D."/>
            <person name="Lander E."/>
            <person name="Galagan J."/>
            <person name="Nusbaum C."/>
            <person name="Birren B."/>
        </authorList>
    </citation>
    <scope>NUCLEOTIDE SEQUENCE [LARGE SCALE GENOMIC DNA]</scope>
    <source>
        <strain evidence="3">VdLs.17 / ATCC MYA-4575 / FGSC 10137</strain>
    </source>
</reference>
<dbReference type="GeneID" id="20707658"/>
<feature type="compositionally biased region" description="Polar residues" evidence="1">
    <location>
        <begin position="47"/>
        <end position="58"/>
    </location>
</feature>
<accession>G2X8Q4</accession>
<keyword evidence="3" id="KW-1185">Reference proteome</keyword>